<reference evidence="2" key="1">
    <citation type="submission" date="2019-03" db="EMBL/GenBank/DDBJ databases">
        <title>Single cell metagenomics reveals metabolic interactions within the superorganism composed of flagellate Streblomastix strix and complex community of Bacteroidetes bacteria on its surface.</title>
        <authorList>
            <person name="Treitli S.C."/>
            <person name="Kolisko M."/>
            <person name="Husnik F."/>
            <person name="Keeling P."/>
            <person name="Hampl V."/>
        </authorList>
    </citation>
    <scope>NUCLEOTIDE SEQUENCE</scope>
    <source>
        <strain evidence="2">STM</strain>
    </source>
</reference>
<feature type="transmembrane region" description="Helical" evidence="1">
    <location>
        <begin position="25"/>
        <end position="42"/>
    </location>
</feature>
<feature type="transmembrane region" description="Helical" evidence="1">
    <location>
        <begin position="148"/>
        <end position="168"/>
    </location>
</feature>
<feature type="transmembrane region" description="Helical" evidence="1">
    <location>
        <begin position="188"/>
        <end position="219"/>
    </location>
</feature>
<dbReference type="Pfam" id="PF19510">
    <property type="entry name" value="DUF6044"/>
    <property type="match status" value="1"/>
</dbReference>
<evidence type="ECO:0000256" key="1">
    <source>
        <dbReference type="SAM" id="Phobius"/>
    </source>
</evidence>
<evidence type="ECO:0008006" key="3">
    <source>
        <dbReference type="Google" id="ProtNLM"/>
    </source>
</evidence>
<name>A0A5J4RYA3_9ZZZZ</name>
<feature type="transmembrane region" description="Helical" evidence="1">
    <location>
        <begin position="231"/>
        <end position="251"/>
    </location>
</feature>
<feature type="transmembrane region" description="Helical" evidence="1">
    <location>
        <begin position="118"/>
        <end position="136"/>
    </location>
</feature>
<keyword evidence="1" id="KW-0812">Transmembrane</keyword>
<protein>
    <recommendedName>
        <fullName evidence="3">Glycosyltransferase RgtA/B/C/D-like domain-containing protein</fullName>
    </recommendedName>
</protein>
<feature type="transmembrane region" description="Helical" evidence="1">
    <location>
        <begin position="353"/>
        <end position="374"/>
    </location>
</feature>
<gene>
    <name evidence="2" type="ORF">EZS27_013771</name>
</gene>
<organism evidence="2">
    <name type="scientific">termite gut metagenome</name>
    <dbReference type="NCBI Taxonomy" id="433724"/>
    <lineage>
        <taxon>unclassified sequences</taxon>
        <taxon>metagenomes</taxon>
        <taxon>organismal metagenomes</taxon>
    </lineage>
</organism>
<feature type="transmembrane region" description="Helical" evidence="1">
    <location>
        <begin position="291"/>
        <end position="308"/>
    </location>
</feature>
<keyword evidence="1" id="KW-0472">Membrane</keyword>
<feature type="transmembrane region" description="Helical" evidence="1">
    <location>
        <begin position="315"/>
        <end position="333"/>
    </location>
</feature>
<feature type="transmembrane region" description="Helical" evidence="1">
    <location>
        <begin position="381"/>
        <end position="398"/>
    </location>
</feature>
<dbReference type="AlphaFoldDB" id="A0A5J4RYA3"/>
<sequence>MKNIVGISVRKEKQNQISVNSNKKYFNTSFYIGFAAILLYYVPYLLYGENMYITIHDNLDATHAYLKVLKDSNTLFNANATFPSMDGLNSSSFSFQMPIQLIIVRYFSPFASYLINDVIGRIIAFIGMYLLLNQYVLRINEYKNPISILTSLCFSLMGYYSSFGLSVMGQPLLFYAFLNLLHKRYLMISYLLIIFIVLYSSLVYSGLFIGICLCLYYLYGIQKTRTLHKEYLYGLIMLVVLYILSNLPLFIDFCFTQTPSHRLEFQSWETYKSVIYDGIIQLLYRTQYHTGSLYVFPIVFITLIIGLKNKKLNKISCYVTGMIVAIILFYVFYHLLKLLFHIPLLNAFQMDRFYFLLPVLWMVLLAAGCAQMACFKKGVRIVYLFFALFLVSIFYLNPEYRFIARKVLSDLSIVPPPVQPTYKQFYDEPLFNKVAEKIGKNKLDYKVVCLGFFPSVAQYNGFYTLDGYYQTYPLEYKHKFRAVISQELAKSPELQRYYDSWGNRCYCFAAELEGNYLWGKKDDKKITNLAIDVSALKSLGCSYLLSAVEIQNYKELGLTLLESFTTLESYWNIKVYQL</sequence>
<evidence type="ECO:0000313" key="2">
    <source>
        <dbReference type="EMBL" id="KAA6338205.1"/>
    </source>
</evidence>
<dbReference type="EMBL" id="SNRY01000635">
    <property type="protein sequence ID" value="KAA6338205.1"/>
    <property type="molecule type" value="Genomic_DNA"/>
</dbReference>
<comment type="caution">
    <text evidence="2">The sequence shown here is derived from an EMBL/GenBank/DDBJ whole genome shotgun (WGS) entry which is preliminary data.</text>
</comment>
<dbReference type="InterPro" id="IPR046107">
    <property type="entry name" value="DUF6044"/>
</dbReference>
<keyword evidence="1" id="KW-1133">Transmembrane helix</keyword>
<proteinExistence type="predicted"/>
<accession>A0A5J4RYA3</accession>